<accession>A0A484IEM2</accession>
<protein>
    <submittedName>
        <fullName evidence="1">Uncharacterized protein</fullName>
    </submittedName>
</protein>
<gene>
    <name evidence="1" type="ORF">NFRAN_1770</name>
</gene>
<dbReference type="KEGG" id="nfn:NFRAN_1770"/>
<dbReference type="OrthoDB" id="6643at2157"/>
<dbReference type="RefSeq" id="WP_134484267.1">
    <property type="nucleotide sequence ID" value="NZ_LR216287.1"/>
</dbReference>
<dbReference type="EMBL" id="LR216287">
    <property type="protein sequence ID" value="VFJ14092.1"/>
    <property type="molecule type" value="Genomic_DNA"/>
</dbReference>
<name>A0A484IEM2_9ARCH</name>
<dbReference type="AlphaFoldDB" id="A0A484IEM2"/>
<reference evidence="1 2" key="1">
    <citation type="submission" date="2019-02" db="EMBL/GenBank/DDBJ databases">
        <authorList>
            <person name="Lehtovirta-Morley E L."/>
        </authorList>
    </citation>
    <scope>NUCLEOTIDE SEQUENCE [LARGE SCALE GENOMIC DNA]</scope>
    <source>
        <strain evidence="1">NFRAN1</strain>
    </source>
</reference>
<sequence>MGLSLEKWELYSEYKNLGFDPLRWLPDCSNELKHDIIAQELKRSNLRIRAPSYYSYFHYPEKKDAEIIRRIYKVDEEFRHKDLKTKKAVTILKYDKKVVYDDNNLIVDEIKKIASAIDSKIEIDKLSIIPTNTKKDFHFILFDHIKSQRGNKTGYTVVTNSNTQATDVTQPIKSPIHMEISLTEAINNLNLVGCTKDIKLYPIYDAPNDEMLDKIRSNIDTFTIKYNYTFEDYSSLKLGGLFFGTTAVGNTHKELPNKYELVEQEMQIIITDKMGLLACLGLYIITTLDEEIITKKLNSYGIDLSKVFQLKDLALKNLSEPKLSLGRTISKYLPDFGNQFDANSNILVTHPVSKNGISSFKELSQLLNKEVIIEQQQIPYVDKDISTFLAKEHLISNVSASTSDTNMIIVSKDLAASIMEELAKHKFNPTIIGKIGKPGKSTVHLHNNSNNNNG</sequence>
<organism evidence="1 2">
    <name type="scientific">Candidatus Nitrosocosmicus franklandianus</name>
    <dbReference type="NCBI Taxonomy" id="1798806"/>
    <lineage>
        <taxon>Archaea</taxon>
        <taxon>Nitrososphaerota</taxon>
        <taxon>Nitrososphaeria</taxon>
        <taxon>Nitrososphaerales</taxon>
        <taxon>Nitrososphaeraceae</taxon>
        <taxon>Candidatus Nitrosocosmicus</taxon>
    </lineage>
</organism>
<evidence type="ECO:0000313" key="2">
    <source>
        <dbReference type="Proteomes" id="UP000294299"/>
    </source>
</evidence>
<evidence type="ECO:0000313" key="1">
    <source>
        <dbReference type="EMBL" id="VFJ14092.1"/>
    </source>
</evidence>
<dbReference type="GeneID" id="39421081"/>
<dbReference type="Proteomes" id="UP000294299">
    <property type="component" value="Chromosome NFRAN"/>
</dbReference>
<keyword evidence="2" id="KW-1185">Reference proteome</keyword>
<proteinExistence type="predicted"/>